<dbReference type="RefSeq" id="WP_212933295.1">
    <property type="nucleotide sequence ID" value="NZ_BORC01000001.1"/>
</dbReference>
<evidence type="ECO:0000313" key="4">
    <source>
        <dbReference type="Proteomes" id="UP000682111"/>
    </source>
</evidence>
<dbReference type="AlphaFoldDB" id="A0A919WFV2"/>
<reference evidence="3" key="1">
    <citation type="submission" date="2021-03" db="EMBL/GenBank/DDBJ databases">
        <title>Antimicrobial resistance genes in bacteria isolated from Japanese honey, and their potential for conferring macrolide and lincosamide resistance in the American foulbrood pathogen Paenibacillus larvae.</title>
        <authorList>
            <person name="Okamoto M."/>
            <person name="Kumagai M."/>
            <person name="Kanamori H."/>
            <person name="Takamatsu D."/>
        </authorList>
    </citation>
    <scope>NUCLEOTIDE SEQUENCE</scope>
    <source>
        <strain evidence="3">J27TS8</strain>
    </source>
</reference>
<dbReference type="CDD" id="cd07583">
    <property type="entry name" value="nitrilase_5"/>
    <property type="match status" value="1"/>
</dbReference>
<dbReference type="SUPFAM" id="SSF56317">
    <property type="entry name" value="Carbon-nitrogen hydrolase"/>
    <property type="match status" value="1"/>
</dbReference>
<dbReference type="GO" id="GO:0016787">
    <property type="term" value="F:hydrolase activity"/>
    <property type="evidence" value="ECO:0007669"/>
    <property type="project" value="UniProtKB-KW"/>
</dbReference>
<dbReference type="InterPro" id="IPR036526">
    <property type="entry name" value="C-N_Hydrolase_sf"/>
</dbReference>
<feature type="domain" description="CN hydrolase" evidence="2">
    <location>
        <begin position="1"/>
        <end position="237"/>
    </location>
</feature>
<keyword evidence="4" id="KW-1185">Reference proteome</keyword>
<dbReference type="Gene3D" id="3.60.110.10">
    <property type="entry name" value="Carbon-nitrogen hydrolase"/>
    <property type="match status" value="1"/>
</dbReference>
<protein>
    <submittedName>
        <fullName evidence="3">Hydrolase</fullName>
    </submittedName>
</protein>
<dbReference type="EMBL" id="BORC01000001">
    <property type="protein sequence ID" value="GIN61002.1"/>
    <property type="molecule type" value="Genomic_DNA"/>
</dbReference>
<organism evidence="3 4">
    <name type="scientific">Robertmurraya siralis</name>
    <dbReference type="NCBI Taxonomy" id="77777"/>
    <lineage>
        <taxon>Bacteria</taxon>
        <taxon>Bacillati</taxon>
        <taxon>Bacillota</taxon>
        <taxon>Bacilli</taxon>
        <taxon>Bacillales</taxon>
        <taxon>Bacillaceae</taxon>
        <taxon>Robertmurraya</taxon>
    </lineage>
</organism>
<comment type="caution">
    <text evidence="3">The sequence shown here is derived from an EMBL/GenBank/DDBJ whole genome shotgun (WGS) entry which is preliminary data.</text>
</comment>
<sequence>MKIACVQMNIEFGEPIKNFAAVKRYIEEAANNGSDTIVLPEMWNTGYALTELNRLADENGEKTKQFLQSLAYQHRVNIVGGSVATKRSERFYNTMYVIDKGGSVVSEYDKAHLFKLMDEHLYMEPGQKLNRFQLDDVECAGIICYDLRFPEWIRTHILLGAKVVFVPAEWPKKRIDHWQLLLQARAIENQCYIVAVNRVGTDPDNEFNGHSMIIAPWGELLVTNEEEEGIFYAEIDMKEVEDVRQRIPVFADRREELYSLKKSFFHETD</sequence>
<dbReference type="PROSITE" id="PS50263">
    <property type="entry name" value="CN_HYDROLASE"/>
    <property type="match status" value="1"/>
</dbReference>
<dbReference type="Proteomes" id="UP000682111">
    <property type="component" value="Unassembled WGS sequence"/>
</dbReference>
<proteinExistence type="inferred from homology"/>
<keyword evidence="3" id="KW-0378">Hydrolase</keyword>
<evidence type="ECO:0000313" key="3">
    <source>
        <dbReference type="EMBL" id="GIN61002.1"/>
    </source>
</evidence>
<accession>A0A919WFV2</accession>
<dbReference type="Pfam" id="PF00795">
    <property type="entry name" value="CN_hydrolase"/>
    <property type="match status" value="1"/>
</dbReference>
<evidence type="ECO:0000256" key="1">
    <source>
        <dbReference type="ARBA" id="ARBA00010613"/>
    </source>
</evidence>
<name>A0A919WFV2_9BACI</name>
<dbReference type="PANTHER" id="PTHR23088">
    <property type="entry name" value="NITRILASE-RELATED"/>
    <property type="match status" value="1"/>
</dbReference>
<evidence type="ECO:0000259" key="2">
    <source>
        <dbReference type="PROSITE" id="PS50263"/>
    </source>
</evidence>
<dbReference type="InterPro" id="IPR003010">
    <property type="entry name" value="C-N_Hydrolase"/>
</dbReference>
<comment type="similarity">
    <text evidence="1">Belongs to the carbon-nitrogen hydrolase superfamily. NIT1/NIT2 family.</text>
</comment>
<dbReference type="PANTHER" id="PTHR23088:SF27">
    <property type="entry name" value="DEAMINATED GLUTATHIONE AMIDASE"/>
    <property type="match status" value="1"/>
</dbReference>
<gene>
    <name evidence="3" type="ORF">J27TS8_09950</name>
</gene>